<dbReference type="SUPFAM" id="SSF56436">
    <property type="entry name" value="C-type lectin-like"/>
    <property type="match status" value="1"/>
</dbReference>
<dbReference type="Proteomes" id="UP001165740">
    <property type="component" value="Chromosome 14"/>
</dbReference>
<feature type="compositionally biased region" description="Basic and acidic residues" evidence="1">
    <location>
        <begin position="590"/>
        <end position="607"/>
    </location>
</feature>
<organism evidence="6 7">
    <name type="scientific">Biomphalaria glabrata</name>
    <name type="common">Bloodfluke planorb</name>
    <name type="synonym">Freshwater snail</name>
    <dbReference type="NCBI Taxonomy" id="6526"/>
    <lineage>
        <taxon>Eukaryota</taxon>
        <taxon>Metazoa</taxon>
        <taxon>Spiralia</taxon>
        <taxon>Lophotrochozoa</taxon>
        <taxon>Mollusca</taxon>
        <taxon>Gastropoda</taxon>
        <taxon>Heterobranchia</taxon>
        <taxon>Euthyneura</taxon>
        <taxon>Panpulmonata</taxon>
        <taxon>Hygrophila</taxon>
        <taxon>Lymnaeoidea</taxon>
        <taxon>Planorbidae</taxon>
        <taxon>Biomphalaria</taxon>
    </lineage>
</organism>
<evidence type="ECO:0000256" key="1">
    <source>
        <dbReference type="SAM" id="MobiDB-lite"/>
    </source>
</evidence>
<keyword evidence="2" id="KW-0472">Membrane</keyword>
<dbReference type="RefSeq" id="XP_055867252.1">
    <property type="nucleotide sequence ID" value="XM_056011277.1"/>
</dbReference>
<dbReference type="InterPro" id="IPR003961">
    <property type="entry name" value="FN3_dom"/>
</dbReference>
<feature type="compositionally biased region" description="Polar residues" evidence="1">
    <location>
        <begin position="698"/>
        <end position="709"/>
    </location>
</feature>
<feature type="signal peptide" evidence="3">
    <location>
        <begin position="1"/>
        <end position="23"/>
    </location>
</feature>
<feature type="compositionally biased region" description="Polar residues" evidence="1">
    <location>
        <begin position="727"/>
        <end position="752"/>
    </location>
</feature>
<keyword evidence="2" id="KW-0812">Transmembrane</keyword>
<dbReference type="InterPro" id="IPR013783">
    <property type="entry name" value="Ig-like_fold"/>
</dbReference>
<sequence>MKVRFIIGVLGLISIHLLSTVQTASNLCPANMTYHRDSHSCLILIKEKKYYEHAKKDCSTKFPGGHLVHIFNIETDNFVKRMLPNEFETAYIGLRDQVNGVYKWDDGINATYFGWSYGAQTPSGSFSYVIISTSGWQESANNYVKYFCQMSSESKAIFFVNTSSLNEELVEVDDHTKNLFSCQVFSNTSRYFELLFETEDGQTETLKTLKDVQISHNMMLQCNSSGRYVCRITNTGTKDVVQLKGYIKVKCRALYCSDQSLVFVAPTEGADINVTLCVYVSPRMASMLLLQEDLQPVDVTRYNISFTYSNNITTRGEIRLYMFDIKFAEYGKYFIQMSYPDRQTSSLYFNIKGPPPCPENMTAAVLDSDMVQLAWSLEDNPSSELKFAIYRVEKGDSVYLATLSSSRDGGYSFNVSDLQVNTMHQFYLIVSSDHGSSTCSRTNVTLSDEVKELDTEGANDAQEIGSTKNSYVVPVVVVTLVLLIAGVLVGVFIVRRRRKIKFKSLTTKDQNRSENKVLFERQSSTTSHYINVVMNTADNLSSGTEQMSESHYSNGVENKIQQKVKMVKPPRKSTSSLKIKEKVSAANENEAIKESESSTASQEDKTMSRLCAETDDVNIYINAPSKSERNVIKQIDITVKPDNPPFNQPDNSPANQPANSPGNQPANSPGNQPANSPGNDHCDIPDNTEILRHEVDTHISSNEKPVNTNERPISSSERPISSNERPISSNERPISSNEKTISSIKRPINSSNDDSRTISPDGLIYVSVEANPSSRKFSSKVKSADEKTELTSNQDICVHDKTTLLNNEQIMGGDLVDSENTVEYSTIDFVQKTLK</sequence>
<feature type="compositionally biased region" description="Low complexity" evidence="1">
    <location>
        <begin position="710"/>
        <end position="726"/>
    </location>
</feature>
<dbReference type="InterPro" id="IPR036116">
    <property type="entry name" value="FN3_sf"/>
</dbReference>
<feature type="compositionally biased region" description="Basic and acidic residues" evidence="1">
    <location>
        <begin position="680"/>
        <end position="697"/>
    </location>
</feature>
<keyword evidence="3" id="KW-0732">Signal</keyword>
<feature type="domain" description="C-type lectin" evidence="4">
    <location>
        <begin position="37"/>
        <end position="138"/>
    </location>
</feature>
<evidence type="ECO:0000256" key="2">
    <source>
        <dbReference type="SAM" id="Phobius"/>
    </source>
</evidence>
<dbReference type="Pfam" id="PF00059">
    <property type="entry name" value="Lectin_C"/>
    <property type="match status" value="1"/>
</dbReference>
<feature type="chain" id="PRO_5040942362" evidence="3">
    <location>
        <begin position="24"/>
        <end position="835"/>
    </location>
</feature>
<keyword evidence="6" id="KW-1185">Reference proteome</keyword>
<evidence type="ECO:0000313" key="7">
    <source>
        <dbReference type="RefSeq" id="XP_055867252.1"/>
    </source>
</evidence>
<reference evidence="7" key="1">
    <citation type="submission" date="2025-08" db="UniProtKB">
        <authorList>
            <consortium name="RefSeq"/>
        </authorList>
    </citation>
    <scope>IDENTIFICATION</scope>
</reference>
<evidence type="ECO:0000259" key="5">
    <source>
        <dbReference type="PROSITE" id="PS50853"/>
    </source>
</evidence>
<feature type="compositionally biased region" description="Polar residues" evidence="1">
    <location>
        <begin position="648"/>
        <end position="678"/>
    </location>
</feature>
<dbReference type="SUPFAM" id="SSF49265">
    <property type="entry name" value="Fibronectin type III"/>
    <property type="match status" value="1"/>
</dbReference>
<dbReference type="AlphaFoldDB" id="A0A9W2YX02"/>
<feature type="region of interest" description="Disordered" evidence="1">
    <location>
        <begin position="639"/>
        <end position="758"/>
    </location>
</feature>
<dbReference type="Gene3D" id="2.60.40.10">
    <property type="entry name" value="Immunoglobulins"/>
    <property type="match status" value="1"/>
</dbReference>
<dbReference type="Gene3D" id="3.10.100.10">
    <property type="entry name" value="Mannose-Binding Protein A, subunit A"/>
    <property type="match status" value="1"/>
</dbReference>
<feature type="domain" description="Fibronectin type-III" evidence="5">
    <location>
        <begin position="357"/>
        <end position="450"/>
    </location>
</feature>
<dbReference type="InterPro" id="IPR016186">
    <property type="entry name" value="C-type_lectin-like/link_sf"/>
</dbReference>
<dbReference type="OrthoDB" id="6271941at2759"/>
<proteinExistence type="predicted"/>
<keyword evidence="2" id="KW-1133">Transmembrane helix</keyword>
<dbReference type="PROSITE" id="PS50041">
    <property type="entry name" value="C_TYPE_LECTIN_2"/>
    <property type="match status" value="1"/>
</dbReference>
<dbReference type="SMART" id="SM00034">
    <property type="entry name" value="CLECT"/>
    <property type="match status" value="1"/>
</dbReference>
<feature type="region of interest" description="Disordered" evidence="1">
    <location>
        <begin position="563"/>
        <end position="607"/>
    </location>
</feature>
<evidence type="ECO:0000313" key="6">
    <source>
        <dbReference type="Proteomes" id="UP001165740"/>
    </source>
</evidence>
<dbReference type="InterPro" id="IPR001304">
    <property type="entry name" value="C-type_lectin-like"/>
</dbReference>
<accession>A0A9W2YX02</accession>
<evidence type="ECO:0000259" key="4">
    <source>
        <dbReference type="PROSITE" id="PS50041"/>
    </source>
</evidence>
<dbReference type="PROSITE" id="PS50853">
    <property type="entry name" value="FN3"/>
    <property type="match status" value="1"/>
</dbReference>
<evidence type="ECO:0000256" key="3">
    <source>
        <dbReference type="SAM" id="SignalP"/>
    </source>
</evidence>
<name>A0A9W2YX02_BIOGL</name>
<dbReference type="GeneID" id="106079201"/>
<dbReference type="InterPro" id="IPR016187">
    <property type="entry name" value="CTDL_fold"/>
</dbReference>
<feature type="transmembrane region" description="Helical" evidence="2">
    <location>
        <begin position="471"/>
        <end position="494"/>
    </location>
</feature>
<gene>
    <name evidence="7" type="primary">LOC106079201</name>
</gene>
<dbReference type="CDD" id="cd00037">
    <property type="entry name" value="CLECT"/>
    <property type="match status" value="1"/>
</dbReference>
<dbReference type="OMA" id="WANITLY"/>
<protein>
    <submittedName>
        <fullName evidence="7">Uncharacterized protein LOC106079201</fullName>
    </submittedName>
</protein>